<comment type="caution">
    <text evidence="1">The sequence shown here is derived from an EMBL/GenBank/DDBJ whole genome shotgun (WGS) entry which is preliminary data.</text>
</comment>
<proteinExistence type="predicted"/>
<sequence length="259" mass="27098">MEKGEAGAETGKAALRASGAALGDASMVAVRAEGVEVILDKTLATLGEAGAGGAVAVAYGSEAKPCQKLPAFQHAAMGAKDTLCFQPLRPNRPSLTSWNIDAFSSRPVARAKLILDHILEGSKSPDIIFLQEATPDVWAALLNDEGVRTALLVTDAEDQMSFEGMPFAIMMLLSSVRFASGPELRKEGDRIEGGGKFLLGGRIIAGNFSAISPEDEGLIDKNSLVDEWVALHRRAGPGGAMWGVGVEQQNGGLGLGRLD</sequence>
<reference evidence="1" key="1">
    <citation type="submission" date="2021-03" db="EMBL/GenBank/DDBJ databases">
        <title>Evolutionary priming and transition to the ectomycorrhizal habit in an iconic lineage of mushroom-forming fungi: is preadaptation a requirement?</title>
        <authorList>
            <consortium name="DOE Joint Genome Institute"/>
            <person name="Looney B.P."/>
            <person name="Miyauchi S."/>
            <person name="Morin E."/>
            <person name="Drula E."/>
            <person name="Courty P.E."/>
            <person name="Chicoki N."/>
            <person name="Fauchery L."/>
            <person name="Kohler A."/>
            <person name="Kuo A."/>
            <person name="LaButti K."/>
            <person name="Pangilinan J."/>
            <person name="Lipzen A."/>
            <person name="Riley R."/>
            <person name="Andreopoulos W."/>
            <person name="He G."/>
            <person name="Johnson J."/>
            <person name="Barry K.W."/>
            <person name="Grigoriev I.V."/>
            <person name="Nagy L."/>
            <person name="Hibbett D."/>
            <person name="Henrissat B."/>
            <person name="Matheny P.B."/>
            <person name="Labbe J."/>
            <person name="Martin A.F."/>
        </authorList>
    </citation>
    <scope>NUCLEOTIDE SEQUENCE</scope>
    <source>
        <strain evidence="1">BPL698</strain>
    </source>
</reference>
<evidence type="ECO:0000313" key="1">
    <source>
        <dbReference type="EMBL" id="KAI9509997.1"/>
    </source>
</evidence>
<organism evidence="1 2">
    <name type="scientific">Russula earlei</name>
    <dbReference type="NCBI Taxonomy" id="71964"/>
    <lineage>
        <taxon>Eukaryota</taxon>
        <taxon>Fungi</taxon>
        <taxon>Dikarya</taxon>
        <taxon>Basidiomycota</taxon>
        <taxon>Agaricomycotina</taxon>
        <taxon>Agaricomycetes</taxon>
        <taxon>Russulales</taxon>
        <taxon>Russulaceae</taxon>
        <taxon>Russula</taxon>
    </lineage>
</organism>
<dbReference type="Proteomes" id="UP001207468">
    <property type="component" value="Unassembled WGS sequence"/>
</dbReference>
<gene>
    <name evidence="1" type="ORF">F5148DRAFT_1282392</name>
</gene>
<name>A0ACC0UFX8_9AGAM</name>
<accession>A0ACC0UFX8</accession>
<keyword evidence="2" id="KW-1185">Reference proteome</keyword>
<protein>
    <submittedName>
        <fullName evidence="1">Uncharacterized protein</fullName>
    </submittedName>
</protein>
<evidence type="ECO:0000313" key="2">
    <source>
        <dbReference type="Proteomes" id="UP001207468"/>
    </source>
</evidence>
<dbReference type="EMBL" id="JAGFNK010000051">
    <property type="protein sequence ID" value="KAI9509997.1"/>
    <property type="molecule type" value="Genomic_DNA"/>
</dbReference>